<name>A0A6M2F4P1_9ROSI</name>
<sequence length="238" mass="26999">MENGGGGDIECNKDNKEKEGSVGGEGSYRYWVREATADAAPLPLPKKLSPQDHLPSQPNNLGSVWNTAGTWEEKNLNNWATHRIKELLLSVASLEFSGGKAEIAQVSKCSGDAFLVIVRNKKRVGYTYELTLKVKGNLVSFEMASFPILIYLLYPERVVMSLEIGEWTVKEEKRMVKGDIDFPEFSFGELDDLQMQVQLNDEKDLSQQDKLQISQDLKLFLQPVREKLLQFEQELKDR</sequence>
<dbReference type="GO" id="GO:0051087">
    <property type="term" value="F:protein-folding chaperone binding"/>
    <property type="evidence" value="ECO:0007669"/>
    <property type="project" value="InterPro"/>
</dbReference>
<evidence type="ECO:0000259" key="3">
    <source>
        <dbReference type="SMART" id="SM01000"/>
    </source>
</evidence>
<dbReference type="SMART" id="SM01000">
    <property type="entry name" value="Aha1_N"/>
    <property type="match status" value="1"/>
</dbReference>
<organism evidence="4">
    <name type="scientific">Populus davidiana</name>
    <dbReference type="NCBI Taxonomy" id="266767"/>
    <lineage>
        <taxon>Eukaryota</taxon>
        <taxon>Viridiplantae</taxon>
        <taxon>Streptophyta</taxon>
        <taxon>Embryophyta</taxon>
        <taxon>Tracheophyta</taxon>
        <taxon>Spermatophyta</taxon>
        <taxon>Magnoliopsida</taxon>
        <taxon>eudicotyledons</taxon>
        <taxon>Gunneridae</taxon>
        <taxon>Pentapetalae</taxon>
        <taxon>rosids</taxon>
        <taxon>fabids</taxon>
        <taxon>Malpighiales</taxon>
        <taxon>Salicaceae</taxon>
        <taxon>Saliceae</taxon>
        <taxon>Populus</taxon>
    </lineage>
</organism>
<dbReference type="AlphaFoldDB" id="A0A6M2F4P1"/>
<evidence type="ECO:0000256" key="1">
    <source>
        <dbReference type="ARBA" id="ARBA00006817"/>
    </source>
</evidence>
<dbReference type="SUPFAM" id="SSF103111">
    <property type="entry name" value="Activator of Hsp90 ATPase, Aha1"/>
    <property type="match status" value="1"/>
</dbReference>
<dbReference type="GO" id="GO:0001671">
    <property type="term" value="F:ATPase activator activity"/>
    <property type="evidence" value="ECO:0007669"/>
    <property type="project" value="InterPro"/>
</dbReference>
<reference evidence="4" key="1">
    <citation type="submission" date="2020-03" db="EMBL/GenBank/DDBJ databases">
        <authorList>
            <person name="Zhang R."/>
        </authorList>
    </citation>
    <scope>NUCLEOTIDE SEQUENCE</scope>
</reference>
<proteinExistence type="inferred from homology"/>
<dbReference type="EMBL" id="GILB01011901">
    <property type="protein sequence ID" value="NUU92234.1"/>
    <property type="molecule type" value="Transcribed_RNA"/>
</dbReference>
<dbReference type="Pfam" id="PF09229">
    <property type="entry name" value="Aha1_N"/>
    <property type="match status" value="1"/>
</dbReference>
<dbReference type="PANTHER" id="PTHR13009">
    <property type="entry name" value="HEAT SHOCK PROTEIN 90 HSP90 CO-CHAPERONE AHA-1"/>
    <property type="match status" value="1"/>
</dbReference>
<dbReference type="InterPro" id="IPR015310">
    <property type="entry name" value="AHSA1-like_N"/>
</dbReference>
<dbReference type="PANTHER" id="PTHR13009:SF22">
    <property type="entry name" value="LD43819P"/>
    <property type="match status" value="1"/>
</dbReference>
<feature type="domain" description="Activator of Hsp90 ATPase AHSA1-like N-terminal" evidence="3">
    <location>
        <begin position="73"/>
        <end position="238"/>
    </location>
</feature>
<dbReference type="Gene3D" id="3.15.10.20">
    <property type="entry name" value="Activator of Hsp90 ATPase Aha1, N-terminal domain"/>
    <property type="match status" value="1"/>
</dbReference>
<accession>A0A6M2F4P1</accession>
<dbReference type="InterPro" id="IPR036338">
    <property type="entry name" value="Aha1"/>
</dbReference>
<dbReference type="GO" id="GO:0005829">
    <property type="term" value="C:cytosol"/>
    <property type="evidence" value="ECO:0007669"/>
    <property type="project" value="TreeGrafter"/>
</dbReference>
<protein>
    <recommendedName>
        <fullName evidence="3">Activator of Hsp90 ATPase AHSA1-like N-terminal domain-containing protein</fullName>
    </recommendedName>
</protein>
<dbReference type="GO" id="GO:0006457">
    <property type="term" value="P:protein folding"/>
    <property type="evidence" value="ECO:0007669"/>
    <property type="project" value="TreeGrafter"/>
</dbReference>
<evidence type="ECO:0000313" key="4">
    <source>
        <dbReference type="EMBL" id="NUU92234.1"/>
    </source>
</evidence>
<feature type="compositionally biased region" description="Basic and acidic residues" evidence="2">
    <location>
        <begin position="10"/>
        <end position="20"/>
    </location>
</feature>
<feature type="region of interest" description="Disordered" evidence="2">
    <location>
        <begin position="1"/>
        <end position="24"/>
    </location>
</feature>
<evidence type="ECO:0000256" key="2">
    <source>
        <dbReference type="SAM" id="MobiDB-lite"/>
    </source>
</evidence>
<comment type="similarity">
    <text evidence="1">Belongs to the AHA1 family.</text>
</comment>